<dbReference type="InterPro" id="IPR051912">
    <property type="entry name" value="Alkylbase_DNA_Glycosylase/TA"/>
</dbReference>
<dbReference type="GO" id="GO:0032131">
    <property type="term" value="F:alkylated DNA binding"/>
    <property type="evidence" value="ECO:0007669"/>
    <property type="project" value="TreeGrafter"/>
</dbReference>
<dbReference type="InterPro" id="IPR011257">
    <property type="entry name" value="DNA_glycosylase"/>
</dbReference>
<proteinExistence type="predicted"/>
<dbReference type="SUPFAM" id="SSF48150">
    <property type="entry name" value="DNA-glycosylase"/>
    <property type="match status" value="1"/>
</dbReference>
<evidence type="ECO:0000256" key="3">
    <source>
        <dbReference type="ARBA" id="ARBA00022763"/>
    </source>
</evidence>
<gene>
    <name evidence="7" type="ORF">BJ969_000652</name>
</gene>
<evidence type="ECO:0000259" key="5">
    <source>
        <dbReference type="SMART" id="SM00478"/>
    </source>
</evidence>
<dbReference type="EC" id="3.2.2.21" evidence="2"/>
<dbReference type="GO" id="GO:0006307">
    <property type="term" value="P:DNA alkylation repair"/>
    <property type="evidence" value="ECO:0007669"/>
    <property type="project" value="TreeGrafter"/>
</dbReference>
<organism evidence="7 8">
    <name type="scientific">Saccharopolyspora gloriosae</name>
    <dbReference type="NCBI Taxonomy" id="455344"/>
    <lineage>
        <taxon>Bacteria</taxon>
        <taxon>Bacillati</taxon>
        <taxon>Actinomycetota</taxon>
        <taxon>Actinomycetes</taxon>
        <taxon>Pseudonocardiales</taxon>
        <taxon>Pseudonocardiaceae</taxon>
        <taxon>Saccharopolyspora</taxon>
    </lineage>
</organism>
<dbReference type="Pfam" id="PF06029">
    <property type="entry name" value="AlkA_N"/>
    <property type="match status" value="1"/>
</dbReference>
<comment type="catalytic activity">
    <reaction evidence="1">
        <text>Hydrolysis of alkylated DNA, releasing 3-methyladenine, 3-methylguanine, 7-methylguanine and 7-methyladenine.</text>
        <dbReference type="EC" id="3.2.2.21"/>
    </reaction>
</comment>
<comment type="caution">
    <text evidence="7">The sequence shown here is derived from an EMBL/GenBank/DDBJ whole genome shotgun (WGS) entry which is preliminary data.</text>
</comment>
<sequence>MTALRLATGGPFAVEPAMAALAAHAVPGVEQVDRDARTVTRLLRLPGGSTRVTARLTAEHVELTADFDGGEHEAVAITRRWLDLDADVERVDAVLAADPTLRPLVRARPGLRIVGYADGFEAALSTVLGQQVSLAAARTFTSRLLAAYGTPRSCGLVEFPAPDALAGVAVDELRAAVGITGARARTLHALAEAFAGGLALHPDGDVERQRRALLALPGVGPWTVDYLALRAFGDRDACPAGDLVLRRALGAATAAEARERAHAWSPYRSYGVFHLWTRSAYLAR</sequence>
<dbReference type="RefSeq" id="WP_221315698.1">
    <property type="nucleotide sequence ID" value="NZ_JACHIV010000001.1"/>
</dbReference>
<name>A0A840N7E6_9PSEU</name>
<dbReference type="PANTHER" id="PTHR43003">
    <property type="entry name" value="DNA-3-METHYLADENINE GLYCOSYLASE"/>
    <property type="match status" value="1"/>
</dbReference>
<feature type="domain" description="DNA-3-methyladenine glycosylase AlkA N-terminal" evidence="6">
    <location>
        <begin position="3"/>
        <end position="118"/>
    </location>
</feature>
<feature type="domain" description="HhH-GPD" evidence="5">
    <location>
        <begin position="128"/>
        <end position="280"/>
    </location>
</feature>
<dbReference type="SMART" id="SM00478">
    <property type="entry name" value="ENDO3c"/>
    <property type="match status" value="1"/>
</dbReference>
<protein>
    <recommendedName>
        <fullName evidence="2">DNA-3-methyladenine glycosylase II</fullName>
        <ecNumber evidence="2">3.2.2.21</ecNumber>
    </recommendedName>
</protein>
<evidence type="ECO:0000256" key="4">
    <source>
        <dbReference type="ARBA" id="ARBA00023204"/>
    </source>
</evidence>
<dbReference type="EMBL" id="JACHIV010000001">
    <property type="protein sequence ID" value="MBB5067564.1"/>
    <property type="molecule type" value="Genomic_DNA"/>
</dbReference>
<dbReference type="GO" id="GO:0043916">
    <property type="term" value="F:DNA-7-methylguanine glycosylase activity"/>
    <property type="evidence" value="ECO:0007669"/>
    <property type="project" value="TreeGrafter"/>
</dbReference>
<accession>A0A840N7E6</accession>
<dbReference type="Proteomes" id="UP000580474">
    <property type="component" value="Unassembled WGS sequence"/>
</dbReference>
<dbReference type="Gene3D" id="1.10.340.30">
    <property type="entry name" value="Hypothetical protein, domain 2"/>
    <property type="match status" value="1"/>
</dbReference>
<dbReference type="Pfam" id="PF00730">
    <property type="entry name" value="HhH-GPD"/>
    <property type="match status" value="1"/>
</dbReference>
<dbReference type="InterPro" id="IPR023170">
    <property type="entry name" value="HhH_base_excis_C"/>
</dbReference>
<dbReference type="SMART" id="SM01009">
    <property type="entry name" value="AlkA_N"/>
    <property type="match status" value="1"/>
</dbReference>
<evidence type="ECO:0000259" key="6">
    <source>
        <dbReference type="SMART" id="SM01009"/>
    </source>
</evidence>
<dbReference type="GO" id="GO:0008725">
    <property type="term" value="F:DNA-3-methyladenine glycosylase activity"/>
    <property type="evidence" value="ECO:0007669"/>
    <property type="project" value="TreeGrafter"/>
</dbReference>
<dbReference type="PANTHER" id="PTHR43003:SF13">
    <property type="entry name" value="DNA-3-METHYLADENINE GLYCOSYLASE 2"/>
    <property type="match status" value="1"/>
</dbReference>
<evidence type="ECO:0000313" key="7">
    <source>
        <dbReference type="EMBL" id="MBB5067564.1"/>
    </source>
</evidence>
<keyword evidence="3" id="KW-0227">DNA damage</keyword>
<keyword evidence="8" id="KW-1185">Reference proteome</keyword>
<reference evidence="7 8" key="1">
    <citation type="submission" date="2020-08" db="EMBL/GenBank/DDBJ databases">
        <title>Sequencing the genomes of 1000 actinobacteria strains.</title>
        <authorList>
            <person name="Klenk H.-P."/>
        </authorList>
    </citation>
    <scope>NUCLEOTIDE SEQUENCE [LARGE SCALE GENOMIC DNA]</scope>
    <source>
        <strain evidence="7 8">DSM 45582</strain>
    </source>
</reference>
<dbReference type="GO" id="GO:0005737">
    <property type="term" value="C:cytoplasm"/>
    <property type="evidence" value="ECO:0007669"/>
    <property type="project" value="TreeGrafter"/>
</dbReference>
<dbReference type="InterPro" id="IPR010316">
    <property type="entry name" value="AlkA_N"/>
</dbReference>
<evidence type="ECO:0000256" key="1">
    <source>
        <dbReference type="ARBA" id="ARBA00000086"/>
    </source>
</evidence>
<evidence type="ECO:0000256" key="2">
    <source>
        <dbReference type="ARBA" id="ARBA00012000"/>
    </source>
</evidence>
<dbReference type="CDD" id="cd00056">
    <property type="entry name" value="ENDO3c"/>
    <property type="match status" value="1"/>
</dbReference>
<dbReference type="GO" id="GO:0006285">
    <property type="term" value="P:base-excision repair, AP site formation"/>
    <property type="evidence" value="ECO:0007669"/>
    <property type="project" value="TreeGrafter"/>
</dbReference>
<dbReference type="Gene3D" id="3.30.310.20">
    <property type="entry name" value="DNA-3-methyladenine glycosylase AlkA, N-terminal domain"/>
    <property type="match status" value="1"/>
</dbReference>
<dbReference type="InterPro" id="IPR037046">
    <property type="entry name" value="AlkA_N_sf"/>
</dbReference>
<dbReference type="AlphaFoldDB" id="A0A840N7E6"/>
<keyword evidence="4" id="KW-0234">DNA repair</keyword>
<dbReference type="GO" id="GO:0032993">
    <property type="term" value="C:protein-DNA complex"/>
    <property type="evidence" value="ECO:0007669"/>
    <property type="project" value="TreeGrafter"/>
</dbReference>
<dbReference type="InterPro" id="IPR003265">
    <property type="entry name" value="HhH-GPD_domain"/>
</dbReference>
<evidence type="ECO:0000313" key="8">
    <source>
        <dbReference type="Proteomes" id="UP000580474"/>
    </source>
</evidence>
<dbReference type="Gene3D" id="1.10.1670.10">
    <property type="entry name" value="Helix-hairpin-Helix base-excision DNA repair enzymes (C-terminal)"/>
    <property type="match status" value="1"/>
</dbReference>
<dbReference type="SUPFAM" id="SSF55945">
    <property type="entry name" value="TATA-box binding protein-like"/>
    <property type="match status" value="1"/>
</dbReference>